<keyword evidence="1" id="KW-0812">Transmembrane</keyword>
<gene>
    <name evidence="2" type="ORF">LCGC14_0807110</name>
</gene>
<dbReference type="AlphaFoldDB" id="A0A0F9PSF2"/>
<reference evidence="2" key="1">
    <citation type="journal article" date="2015" name="Nature">
        <title>Complex archaea that bridge the gap between prokaryotes and eukaryotes.</title>
        <authorList>
            <person name="Spang A."/>
            <person name="Saw J.H."/>
            <person name="Jorgensen S.L."/>
            <person name="Zaremba-Niedzwiedzka K."/>
            <person name="Martijn J."/>
            <person name="Lind A.E."/>
            <person name="van Eijk R."/>
            <person name="Schleper C."/>
            <person name="Guy L."/>
            <person name="Ettema T.J."/>
        </authorList>
    </citation>
    <scope>NUCLEOTIDE SEQUENCE</scope>
</reference>
<sequence length="83" mass="9527">MESSLFKFIWKYSRREQIKLLIFTVALFPLLYLSLELPKRIINDAIEAPSGSVTVFGWQIDQIAFLMLLSVLFLVTVTVHGLP</sequence>
<evidence type="ECO:0008006" key="3">
    <source>
        <dbReference type="Google" id="ProtNLM"/>
    </source>
</evidence>
<keyword evidence="1" id="KW-0472">Membrane</keyword>
<name>A0A0F9PSF2_9ZZZZ</name>
<organism evidence="2">
    <name type="scientific">marine sediment metagenome</name>
    <dbReference type="NCBI Taxonomy" id="412755"/>
    <lineage>
        <taxon>unclassified sequences</taxon>
        <taxon>metagenomes</taxon>
        <taxon>ecological metagenomes</taxon>
    </lineage>
</organism>
<feature type="transmembrane region" description="Helical" evidence="1">
    <location>
        <begin position="20"/>
        <end position="42"/>
    </location>
</feature>
<evidence type="ECO:0000256" key="1">
    <source>
        <dbReference type="SAM" id="Phobius"/>
    </source>
</evidence>
<accession>A0A0F9PSF2</accession>
<feature type="transmembrane region" description="Helical" evidence="1">
    <location>
        <begin position="62"/>
        <end position="82"/>
    </location>
</feature>
<evidence type="ECO:0000313" key="2">
    <source>
        <dbReference type="EMBL" id="KKN33114.1"/>
    </source>
</evidence>
<keyword evidence="1" id="KW-1133">Transmembrane helix</keyword>
<dbReference type="EMBL" id="LAZR01002204">
    <property type="protein sequence ID" value="KKN33114.1"/>
    <property type="molecule type" value="Genomic_DNA"/>
</dbReference>
<feature type="non-terminal residue" evidence="2">
    <location>
        <position position="83"/>
    </location>
</feature>
<protein>
    <recommendedName>
        <fullName evidence="3">ABC transmembrane type-1 domain-containing protein</fullName>
    </recommendedName>
</protein>
<proteinExistence type="predicted"/>
<comment type="caution">
    <text evidence="2">The sequence shown here is derived from an EMBL/GenBank/DDBJ whole genome shotgun (WGS) entry which is preliminary data.</text>
</comment>